<comment type="similarity">
    <text evidence="1 8">Belongs to the pseudouridine synthase RluA family.</text>
</comment>
<sequence length="317" mass="35500">MTHIVLSAQVPETFANQRLDLVAAQLFPDYSRARLQTWIKEGQLKVNSSAARPRDTVYLGDELSVDVVLQAEREWEAQAMPIDIVFEDEHLIILNKATDVVVHPAAGHRDGTLLNGLLSHCPSLKEVPRAGIVHRLDKDTTGLLMVAKTLESHVQLVEQLRLREVKREYEAVAQGVLTGGGKVDAPLGRHPVNRKRRAVVEDGQEAVTHYRVLNRYRSHTHIHVQLETGRTHQIRAHLSHINIPLVGDPLYSGRLQMPAGCSPVLAACLRSFKRQALHARRLTLQHPATGETMVWEAQLPQDFKDLLTVLDDDVRAV</sequence>
<keyword evidence="3 8" id="KW-0413">Isomerase</keyword>
<reference evidence="10 11" key="1">
    <citation type="submission" date="2015-10" db="EMBL/GenBank/DDBJ databases">
        <title>Metagenome-Assembled Genomes uncover a global brackish microbiome.</title>
        <authorList>
            <person name="Hugerth L.W."/>
            <person name="Larsson J."/>
            <person name="Alneberg J."/>
            <person name="Lindh M.V."/>
            <person name="Legrand C."/>
            <person name="Pinhassi J."/>
            <person name="Andersson A.F."/>
        </authorList>
    </citation>
    <scope>NUCLEOTIDE SEQUENCE [LARGE SCALE GENOMIC DNA]</scope>
    <source>
        <strain evidence="10">BACL22 MAG-120619-bin3</strain>
    </source>
</reference>
<evidence type="ECO:0000256" key="8">
    <source>
        <dbReference type="RuleBase" id="RU362028"/>
    </source>
</evidence>
<evidence type="ECO:0000256" key="3">
    <source>
        <dbReference type="ARBA" id="ARBA00023235"/>
    </source>
</evidence>
<dbReference type="InterPro" id="IPR002942">
    <property type="entry name" value="S4_RNA-bd"/>
</dbReference>
<dbReference type="InterPro" id="IPR006224">
    <property type="entry name" value="PsdUridine_synth_RluA-like_CS"/>
</dbReference>
<dbReference type="AlphaFoldDB" id="A0A0R2TBN9"/>
<name>A0A0R2TBN9_9GAMM</name>
<dbReference type="FunFam" id="3.30.2350.10:FF:000006">
    <property type="entry name" value="Pseudouridine synthase"/>
    <property type="match status" value="1"/>
</dbReference>
<dbReference type="NCBIfam" id="TIGR00005">
    <property type="entry name" value="rluA_subfam"/>
    <property type="match status" value="1"/>
</dbReference>
<dbReference type="InterPro" id="IPR006225">
    <property type="entry name" value="PsdUridine_synth_RluC/D"/>
</dbReference>
<dbReference type="GO" id="GO:0000455">
    <property type="term" value="P:enzyme-directed rRNA pseudouridine synthesis"/>
    <property type="evidence" value="ECO:0007669"/>
    <property type="project" value="TreeGrafter"/>
</dbReference>
<comment type="function">
    <text evidence="5">Responsible for synthesis of pseudouridine from uracil at positions 1911, 1915 and 1917 in 23S ribosomal RNA.</text>
</comment>
<organism evidence="10 11">
    <name type="scientific">OM182 bacterium BACL3 MAG-120619-bin3</name>
    <dbReference type="NCBI Taxonomy" id="1655593"/>
    <lineage>
        <taxon>Bacteria</taxon>
        <taxon>Pseudomonadati</taxon>
        <taxon>Pseudomonadota</taxon>
        <taxon>Gammaproteobacteria</taxon>
        <taxon>OMG group</taxon>
        <taxon>OM182 clade</taxon>
    </lineage>
</organism>
<comment type="caution">
    <text evidence="10">The sequence shown here is derived from an EMBL/GenBank/DDBJ whole genome shotgun (WGS) entry which is preliminary data.</text>
</comment>
<dbReference type="CDD" id="cd02869">
    <property type="entry name" value="PseudoU_synth_RluA_like"/>
    <property type="match status" value="1"/>
</dbReference>
<evidence type="ECO:0000256" key="6">
    <source>
        <dbReference type="PIRSR" id="PIRSR606225-1"/>
    </source>
</evidence>
<comment type="catalytic activity">
    <reaction evidence="4">
        <text>uridine(1911/1915/1917) in 23S rRNA = pseudouridine(1911/1915/1917) in 23S rRNA</text>
        <dbReference type="Rhea" id="RHEA:42524"/>
        <dbReference type="Rhea" id="RHEA-COMP:10097"/>
        <dbReference type="Rhea" id="RHEA-COMP:10098"/>
        <dbReference type="ChEBI" id="CHEBI:65314"/>
        <dbReference type="ChEBI" id="CHEBI:65315"/>
        <dbReference type="EC" id="5.4.99.23"/>
    </reaction>
</comment>
<dbReference type="SUPFAM" id="SSF55120">
    <property type="entry name" value="Pseudouridine synthase"/>
    <property type="match status" value="1"/>
</dbReference>
<dbReference type="InterPro" id="IPR020103">
    <property type="entry name" value="PsdUridine_synth_cat_dom_sf"/>
</dbReference>
<evidence type="ECO:0000259" key="9">
    <source>
        <dbReference type="SMART" id="SM00363"/>
    </source>
</evidence>
<feature type="active site" evidence="6">
    <location>
        <position position="137"/>
    </location>
</feature>
<evidence type="ECO:0000256" key="4">
    <source>
        <dbReference type="ARBA" id="ARBA00036882"/>
    </source>
</evidence>
<dbReference type="PANTHER" id="PTHR21600:SF44">
    <property type="entry name" value="RIBOSOMAL LARGE SUBUNIT PSEUDOURIDINE SYNTHASE D"/>
    <property type="match status" value="1"/>
</dbReference>
<evidence type="ECO:0000256" key="5">
    <source>
        <dbReference type="ARBA" id="ARBA00056072"/>
    </source>
</evidence>
<dbReference type="GO" id="GO:0160140">
    <property type="term" value="F:23S rRNA pseudouridine(1911/1915/1917) synthase activity"/>
    <property type="evidence" value="ECO:0007669"/>
    <property type="project" value="UniProtKB-EC"/>
</dbReference>
<protein>
    <recommendedName>
        <fullName evidence="8">Pseudouridine synthase</fullName>
        <ecNumber evidence="8">5.4.99.-</ecNumber>
    </recommendedName>
</protein>
<dbReference type="CDD" id="cd00165">
    <property type="entry name" value="S4"/>
    <property type="match status" value="1"/>
</dbReference>
<comment type="catalytic activity">
    <reaction evidence="8">
        <text>a uridine in RNA = a pseudouridine in RNA</text>
        <dbReference type="Rhea" id="RHEA:48348"/>
        <dbReference type="Rhea" id="RHEA-COMP:12068"/>
        <dbReference type="Rhea" id="RHEA-COMP:12069"/>
        <dbReference type="ChEBI" id="CHEBI:65314"/>
        <dbReference type="ChEBI" id="CHEBI:65315"/>
    </reaction>
</comment>
<dbReference type="SMART" id="SM00363">
    <property type="entry name" value="S4"/>
    <property type="match status" value="1"/>
</dbReference>
<evidence type="ECO:0000313" key="10">
    <source>
        <dbReference type="EMBL" id="KRO84390.1"/>
    </source>
</evidence>
<dbReference type="InterPro" id="IPR006145">
    <property type="entry name" value="PsdUridine_synth_RsuA/RluA"/>
</dbReference>
<dbReference type="NCBIfam" id="NF008385">
    <property type="entry name" value="PRK11180.1"/>
    <property type="match status" value="1"/>
</dbReference>
<dbReference type="PROSITE" id="PS01129">
    <property type="entry name" value="PSI_RLU"/>
    <property type="match status" value="1"/>
</dbReference>
<dbReference type="PROSITE" id="PS50889">
    <property type="entry name" value="S4"/>
    <property type="match status" value="1"/>
</dbReference>
<evidence type="ECO:0000256" key="2">
    <source>
        <dbReference type="ARBA" id="ARBA00022884"/>
    </source>
</evidence>
<keyword evidence="2 7" id="KW-0694">RNA-binding</keyword>
<dbReference type="Gene3D" id="3.30.2350.10">
    <property type="entry name" value="Pseudouridine synthase"/>
    <property type="match status" value="1"/>
</dbReference>
<dbReference type="InterPro" id="IPR050188">
    <property type="entry name" value="RluA_PseudoU_synthase"/>
</dbReference>
<evidence type="ECO:0000256" key="1">
    <source>
        <dbReference type="ARBA" id="ARBA00010876"/>
    </source>
</evidence>
<evidence type="ECO:0000256" key="7">
    <source>
        <dbReference type="PROSITE-ProRule" id="PRU00182"/>
    </source>
</evidence>
<gene>
    <name evidence="10" type="ORF">ABR85_06190</name>
</gene>
<accession>A0A0R2TBN9</accession>
<dbReference type="Gene3D" id="3.10.290.10">
    <property type="entry name" value="RNA-binding S4 domain"/>
    <property type="match status" value="1"/>
</dbReference>
<feature type="domain" description="RNA-binding S4" evidence="9">
    <location>
        <begin position="17"/>
        <end position="74"/>
    </location>
</feature>
<dbReference type="InterPro" id="IPR036986">
    <property type="entry name" value="S4_RNA-bd_sf"/>
</dbReference>
<dbReference type="Pfam" id="PF01479">
    <property type="entry name" value="S4"/>
    <property type="match status" value="1"/>
</dbReference>
<dbReference type="EMBL" id="LICD01000004">
    <property type="protein sequence ID" value="KRO84390.1"/>
    <property type="molecule type" value="Genomic_DNA"/>
</dbReference>
<dbReference type="SUPFAM" id="SSF55174">
    <property type="entry name" value="Alpha-L RNA-binding motif"/>
    <property type="match status" value="1"/>
</dbReference>
<dbReference type="Proteomes" id="UP000051242">
    <property type="component" value="Unassembled WGS sequence"/>
</dbReference>
<dbReference type="EC" id="5.4.99.-" evidence="8"/>
<dbReference type="PANTHER" id="PTHR21600">
    <property type="entry name" value="MITOCHONDRIAL RNA PSEUDOURIDINE SYNTHASE"/>
    <property type="match status" value="1"/>
</dbReference>
<dbReference type="GO" id="GO:0003723">
    <property type="term" value="F:RNA binding"/>
    <property type="evidence" value="ECO:0007669"/>
    <property type="project" value="UniProtKB-KW"/>
</dbReference>
<proteinExistence type="inferred from homology"/>
<dbReference type="Pfam" id="PF00849">
    <property type="entry name" value="PseudoU_synth_2"/>
    <property type="match status" value="1"/>
</dbReference>
<evidence type="ECO:0000313" key="11">
    <source>
        <dbReference type="Proteomes" id="UP000051242"/>
    </source>
</evidence>